<keyword evidence="6" id="KW-1185">Reference proteome</keyword>
<dbReference type="EMBL" id="JAMWYS010000024">
    <property type="protein sequence ID" value="MCO4292409.1"/>
    <property type="molecule type" value="Genomic_DNA"/>
</dbReference>
<dbReference type="InterPro" id="IPR010982">
    <property type="entry name" value="Lambda_DNA-bd_dom_sf"/>
</dbReference>
<dbReference type="SUPFAM" id="SSF53822">
    <property type="entry name" value="Periplasmic binding protein-like I"/>
    <property type="match status" value="1"/>
</dbReference>
<dbReference type="CDD" id="cd01392">
    <property type="entry name" value="HTH_LacI"/>
    <property type="match status" value="1"/>
</dbReference>
<dbReference type="PROSITE" id="PS50932">
    <property type="entry name" value="HTH_LACI_2"/>
    <property type="match status" value="1"/>
</dbReference>
<sequence length="344" mass="38973">MQRDKLPTIKEIAKRLKVSTSTVSRALHNHPSIGYITTYRVHKLADEMGYEPNHTAISFKQRKTYTIGVLLPNLSEAFFSAAISGIENFAGTKNYNVLLGQSLDDPEREKRIIETMKTHRVDGMIVSITKNTENYDHFDQLAKYRIPIVFFDRIPEKENINYVACNLESGLLQALNLLIEQGHRKIGLINGPDQLIASNQRKETYLKGLVGNNIQPDDKLMVSSTLSKESNQQATNSLLELKDRPTAIITFNDYVALDAIAIAKKQGLVINKDVCIVSFANLPIWEYMDNRPLASIEQFPYRQGEKASEILFSFIESQPSTDDESKEPLSNQQIIFDSELIKHL</sequence>
<dbReference type="AlphaFoldDB" id="A0A9X2F0F9"/>
<proteinExistence type="predicted"/>
<dbReference type="PANTHER" id="PTHR30146">
    <property type="entry name" value="LACI-RELATED TRANSCRIPTIONAL REPRESSOR"/>
    <property type="match status" value="1"/>
</dbReference>
<dbReference type="InterPro" id="IPR000843">
    <property type="entry name" value="HTH_LacI"/>
</dbReference>
<gene>
    <name evidence="5" type="ORF">NF867_05985</name>
</gene>
<protein>
    <submittedName>
        <fullName evidence="5">LacI family transcriptional regulator</fullName>
    </submittedName>
</protein>
<evidence type="ECO:0000259" key="4">
    <source>
        <dbReference type="PROSITE" id="PS50932"/>
    </source>
</evidence>
<dbReference type="Gene3D" id="3.40.50.2300">
    <property type="match status" value="2"/>
</dbReference>
<dbReference type="GO" id="GO:0000976">
    <property type="term" value="F:transcription cis-regulatory region binding"/>
    <property type="evidence" value="ECO:0007669"/>
    <property type="project" value="TreeGrafter"/>
</dbReference>
<dbReference type="InterPro" id="IPR001761">
    <property type="entry name" value="Peripla_BP/Lac1_sug-bd_dom"/>
</dbReference>
<comment type="caution">
    <text evidence="5">The sequence shown here is derived from an EMBL/GenBank/DDBJ whole genome shotgun (WGS) entry which is preliminary data.</text>
</comment>
<keyword evidence="1" id="KW-0805">Transcription regulation</keyword>
<evidence type="ECO:0000256" key="2">
    <source>
        <dbReference type="ARBA" id="ARBA00023125"/>
    </source>
</evidence>
<dbReference type="Proteomes" id="UP001155182">
    <property type="component" value="Unassembled WGS sequence"/>
</dbReference>
<evidence type="ECO:0000256" key="3">
    <source>
        <dbReference type="ARBA" id="ARBA00023163"/>
    </source>
</evidence>
<evidence type="ECO:0000313" key="6">
    <source>
        <dbReference type="Proteomes" id="UP001155182"/>
    </source>
</evidence>
<keyword evidence="2" id="KW-0238">DNA-binding</keyword>
<dbReference type="RefSeq" id="WP_252586792.1">
    <property type="nucleotide sequence ID" value="NZ_JAMWYS010000024.1"/>
</dbReference>
<dbReference type="SMART" id="SM00354">
    <property type="entry name" value="HTH_LACI"/>
    <property type="match status" value="1"/>
</dbReference>
<dbReference type="Pfam" id="PF00356">
    <property type="entry name" value="LacI"/>
    <property type="match status" value="1"/>
</dbReference>
<feature type="domain" description="HTH lacI-type" evidence="4">
    <location>
        <begin position="7"/>
        <end position="61"/>
    </location>
</feature>
<dbReference type="Gene3D" id="1.10.260.40">
    <property type="entry name" value="lambda repressor-like DNA-binding domains"/>
    <property type="match status" value="1"/>
</dbReference>
<dbReference type="CDD" id="cd06267">
    <property type="entry name" value="PBP1_LacI_sugar_binding-like"/>
    <property type="match status" value="1"/>
</dbReference>
<keyword evidence="3" id="KW-0804">Transcription</keyword>
<dbReference type="InterPro" id="IPR028082">
    <property type="entry name" value="Peripla_BP_I"/>
</dbReference>
<evidence type="ECO:0000256" key="1">
    <source>
        <dbReference type="ARBA" id="ARBA00023015"/>
    </source>
</evidence>
<dbReference type="GO" id="GO:0003700">
    <property type="term" value="F:DNA-binding transcription factor activity"/>
    <property type="evidence" value="ECO:0007669"/>
    <property type="project" value="TreeGrafter"/>
</dbReference>
<reference evidence="5" key="1">
    <citation type="submission" date="2022-06" db="EMBL/GenBank/DDBJ databases">
        <title>Solitalea sp. MAHUQ-68 isolated from rhizospheric soil.</title>
        <authorList>
            <person name="Huq M.A."/>
        </authorList>
    </citation>
    <scope>NUCLEOTIDE SEQUENCE</scope>
    <source>
        <strain evidence="5">MAHUQ-68</strain>
    </source>
</reference>
<name>A0A9X2F0F9_9SPHI</name>
<evidence type="ECO:0000313" key="5">
    <source>
        <dbReference type="EMBL" id="MCO4292409.1"/>
    </source>
</evidence>
<dbReference type="Pfam" id="PF00532">
    <property type="entry name" value="Peripla_BP_1"/>
    <property type="match status" value="1"/>
</dbReference>
<dbReference type="SUPFAM" id="SSF47413">
    <property type="entry name" value="lambda repressor-like DNA-binding domains"/>
    <property type="match status" value="1"/>
</dbReference>
<organism evidence="5 6">
    <name type="scientific">Solitalea agri</name>
    <dbReference type="NCBI Taxonomy" id="2953739"/>
    <lineage>
        <taxon>Bacteria</taxon>
        <taxon>Pseudomonadati</taxon>
        <taxon>Bacteroidota</taxon>
        <taxon>Sphingobacteriia</taxon>
        <taxon>Sphingobacteriales</taxon>
        <taxon>Sphingobacteriaceae</taxon>
        <taxon>Solitalea</taxon>
    </lineage>
</organism>
<accession>A0A9X2F0F9</accession>
<dbReference type="PANTHER" id="PTHR30146:SF109">
    <property type="entry name" value="HTH-TYPE TRANSCRIPTIONAL REGULATOR GALS"/>
    <property type="match status" value="1"/>
</dbReference>